<dbReference type="GO" id="GO:0030976">
    <property type="term" value="F:thiamine pyrophosphate binding"/>
    <property type="evidence" value="ECO:0007669"/>
    <property type="project" value="InterPro"/>
</dbReference>
<name>A0A381SB25_9ZZZZ</name>
<dbReference type="InterPro" id="IPR029061">
    <property type="entry name" value="THDP-binding"/>
</dbReference>
<dbReference type="CDD" id="cd07035">
    <property type="entry name" value="TPP_PYR_POX_like"/>
    <property type="match status" value="1"/>
</dbReference>
<proteinExistence type="predicted"/>
<dbReference type="PANTHER" id="PTHR42818">
    <property type="entry name" value="SULFOPYRUVATE DECARBOXYLASE SUBUNIT ALPHA"/>
    <property type="match status" value="1"/>
</dbReference>
<keyword evidence="2" id="KW-0456">Lyase</keyword>
<dbReference type="SUPFAM" id="SSF52518">
    <property type="entry name" value="Thiamin diphosphate-binding fold (THDP-binding)"/>
    <property type="match status" value="1"/>
</dbReference>
<dbReference type="InterPro" id="IPR051818">
    <property type="entry name" value="TPP_dependent_decarboxylase"/>
</dbReference>
<evidence type="ECO:0000259" key="3">
    <source>
        <dbReference type="Pfam" id="PF02776"/>
    </source>
</evidence>
<dbReference type="PANTHER" id="PTHR42818:SF1">
    <property type="entry name" value="SULFOPYRUVATE DECARBOXYLASE"/>
    <property type="match status" value="1"/>
</dbReference>
<gene>
    <name evidence="4" type="ORF">METZ01_LOCUS54149</name>
</gene>
<evidence type="ECO:0000256" key="2">
    <source>
        <dbReference type="ARBA" id="ARBA00023239"/>
    </source>
</evidence>
<dbReference type="AlphaFoldDB" id="A0A381SB25"/>
<dbReference type="InterPro" id="IPR012001">
    <property type="entry name" value="Thiamin_PyroP_enz_TPP-bd_dom"/>
</dbReference>
<evidence type="ECO:0000256" key="1">
    <source>
        <dbReference type="ARBA" id="ARBA00022793"/>
    </source>
</evidence>
<sequence>MKEWVKIIINSLKEHKISVISYIPDISIDNITKEIESDNYFTVIPATREEECIGIASGSYISGVNAAIFMQSSGFGNCINALASLNIPARIPIPMFINLRGEIGEFNIAQVTMGRSTKPILDLLNIPHITLDSEIDLQKNVSGNIKLCYAYRSPLALCLTPLLHGGKIA</sequence>
<accession>A0A381SB25</accession>
<dbReference type="EMBL" id="UINC01002889">
    <property type="protein sequence ID" value="SVA01295.1"/>
    <property type="molecule type" value="Genomic_DNA"/>
</dbReference>
<dbReference type="GO" id="GO:0016831">
    <property type="term" value="F:carboxy-lyase activity"/>
    <property type="evidence" value="ECO:0007669"/>
    <property type="project" value="UniProtKB-KW"/>
</dbReference>
<protein>
    <recommendedName>
        <fullName evidence="3">Thiamine pyrophosphate enzyme N-terminal TPP-binding domain-containing protein</fullName>
    </recommendedName>
</protein>
<organism evidence="4">
    <name type="scientific">marine metagenome</name>
    <dbReference type="NCBI Taxonomy" id="408172"/>
    <lineage>
        <taxon>unclassified sequences</taxon>
        <taxon>metagenomes</taxon>
        <taxon>ecological metagenomes</taxon>
    </lineage>
</organism>
<evidence type="ECO:0000313" key="4">
    <source>
        <dbReference type="EMBL" id="SVA01295.1"/>
    </source>
</evidence>
<feature type="domain" description="Thiamine pyrophosphate enzyme N-terminal TPP-binding" evidence="3">
    <location>
        <begin position="6"/>
        <end position="85"/>
    </location>
</feature>
<keyword evidence="1" id="KW-0210">Decarboxylase</keyword>
<dbReference type="Gene3D" id="3.40.50.970">
    <property type="match status" value="1"/>
</dbReference>
<reference evidence="4" key="1">
    <citation type="submission" date="2018-05" db="EMBL/GenBank/DDBJ databases">
        <authorList>
            <person name="Lanie J.A."/>
            <person name="Ng W.-L."/>
            <person name="Kazmierczak K.M."/>
            <person name="Andrzejewski T.M."/>
            <person name="Davidsen T.M."/>
            <person name="Wayne K.J."/>
            <person name="Tettelin H."/>
            <person name="Glass J.I."/>
            <person name="Rusch D."/>
            <person name="Podicherti R."/>
            <person name="Tsui H.-C.T."/>
            <person name="Winkler M.E."/>
        </authorList>
    </citation>
    <scope>NUCLEOTIDE SEQUENCE</scope>
</reference>
<dbReference type="Pfam" id="PF02776">
    <property type="entry name" value="TPP_enzyme_N"/>
    <property type="match status" value="1"/>
</dbReference>